<gene>
    <name evidence="4" type="ORF">GCM10007392_46580</name>
</gene>
<feature type="domain" description="N-acetyltransferase" evidence="3">
    <location>
        <begin position="1"/>
        <end position="154"/>
    </location>
</feature>
<dbReference type="InterPro" id="IPR016181">
    <property type="entry name" value="Acyl_CoA_acyltransferase"/>
</dbReference>
<evidence type="ECO:0000313" key="5">
    <source>
        <dbReference type="Proteomes" id="UP000626148"/>
    </source>
</evidence>
<dbReference type="Pfam" id="PF13673">
    <property type="entry name" value="Acetyltransf_10"/>
    <property type="match status" value="1"/>
</dbReference>
<dbReference type="Proteomes" id="UP000626148">
    <property type="component" value="Unassembled WGS sequence"/>
</dbReference>
<dbReference type="CDD" id="cd04301">
    <property type="entry name" value="NAT_SF"/>
    <property type="match status" value="1"/>
</dbReference>
<dbReference type="PANTHER" id="PTHR43877">
    <property type="entry name" value="AMINOALKYLPHOSPHONATE N-ACETYLTRANSFERASE-RELATED-RELATED"/>
    <property type="match status" value="1"/>
</dbReference>
<dbReference type="AlphaFoldDB" id="A0A918KTI6"/>
<evidence type="ECO:0000259" key="3">
    <source>
        <dbReference type="PROSITE" id="PS51186"/>
    </source>
</evidence>
<dbReference type="GO" id="GO:0016747">
    <property type="term" value="F:acyltransferase activity, transferring groups other than amino-acyl groups"/>
    <property type="evidence" value="ECO:0007669"/>
    <property type="project" value="InterPro"/>
</dbReference>
<dbReference type="InterPro" id="IPR050832">
    <property type="entry name" value="Bact_Acetyltransf"/>
</dbReference>
<reference evidence="4" key="2">
    <citation type="submission" date="2020-09" db="EMBL/GenBank/DDBJ databases">
        <authorList>
            <person name="Sun Q."/>
            <person name="Kim S."/>
        </authorList>
    </citation>
    <scope>NUCLEOTIDE SEQUENCE</scope>
    <source>
        <strain evidence="4">KCTC 22169</strain>
    </source>
</reference>
<evidence type="ECO:0000256" key="2">
    <source>
        <dbReference type="ARBA" id="ARBA00023315"/>
    </source>
</evidence>
<dbReference type="RefSeq" id="WP_189613358.1">
    <property type="nucleotide sequence ID" value="NZ_BMXR01000017.1"/>
</dbReference>
<dbReference type="PROSITE" id="PS51186">
    <property type="entry name" value="GNAT"/>
    <property type="match status" value="1"/>
</dbReference>
<dbReference type="SUPFAM" id="SSF55729">
    <property type="entry name" value="Acyl-CoA N-acyltransferases (Nat)"/>
    <property type="match status" value="1"/>
</dbReference>
<reference evidence="4" key="1">
    <citation type="journal article" date="2014" name="Int. J. Syst. Evol. Microbiol.">
        <title>Complete genome sequence of Corynebacterium casei LMG S-19264T (=DSM 44701T), isolated from a smear-ripened cheese.</title>
        <authorList>
            <consortium name="US DOE Joint Genome Institute (JGI-PGF)"/>
            <person name="Walter F."/>
            <person name="Albersmeier A."/>
            <person name="Kalinowski J."/>
            <person name="Ruckert C."/>
        </authorList>
    </citation>
    <scope>NUCLEOTIDE SEQUENCE</scope>
    <source>
        <strain evidence="4">KCTC 22169</strain>
    </source>
</reference>
<keyword evidence="5" id="KW-1185">Reference proteome</keyword>
<proteinExistence type="predicted"/>
<name>A0A918KTI6_9GAMM</name>
<comment type="caution">
    <text evidence="4">The sequence shown here is derived from an EMBL/GenBank/DDBJ whole genome shotgun (WGS) entry which is preliminary data.</text>
</comment>
<keyword evidence="2" id="KW-0012">Acyltransferase</keyword>
<evidence type="ECO:0000256" key="1">
    <source>
        <dbReference type="ARBA" id="ARBA00022679"/>
    </source>
</evidence>
<keyword evidence="1" id="KW-0808">Transferase</keyword>
<dbReference type="EMBL" id="BMXR01000017">
    <property type="protein sequence ID" value="GGX73773.1"/>
    <property type="molecule type" value="Genomic_DNA"/>
</dbReference>
<evidence type="ECO:0000313" key="4">
    <source>
        <dbReference type="EMBL" id="GGX73773.1"/>
    </source>
</evidence>
<dbReference type="PANTHER" id="PTHR43877:SF1">
    <property type="entry name" value="ACETYLTRANSFERASE"/>
    <property type="match status" value="1"/>
</dbReference>
<sequence>MVIRPAKPEEAHLLSALALRSKAYWGYSAEFMRLCKDELNWSADQIAASAFTFVVAERHHQIVGFYAVELISDKEFELEALFVEPSHIGTGVGRTLIEHAKSTVVGLGGHILLIQGDPHAEQFYLAAGGQLVGYRASQSVPGRQLPLFKIVLLD</sequence>
<organism evidence="4 5">
    <name type="scientific">Saccharospirillum salsuginis</name>
    <dbReference type="NCBI Taxonomy" id="418750"/>
    <lineage>
        <taxon>Bacteria</taxon>
        <taxon>Pseudomonadati</taxon>
        <taxon>Pseudomonadota</taxon>
        <taxon>Gammaproteobacteria</taxon>
        <taxon>Oceanospirillales</taxon>
        <taxon>Saccharospirillaceae</taxon>
        <taxon>Saccharospirillum</taxon>
    </lineage>
</organism>
<protein>
    <submittedName>
        <fullName evidence="4">N-acetyltransferase</fullName>
    </submittedName>
</protein>
<dbReference type="InterPro" id="IPR000182">
    <property type="entry name" value="GNAT_dom"/>
</dbReference>
<accession>A0A918KTI6</accession>
<dbReference type="Gene3D" id="3.40.630.30">
    <property type="match status" value="1"/>
</dbReference>